<gene>
    <name evidence="1" type="ORF">SAMN06297251_101400</name>
</gene>
<evidence type="ECO:0008006" key="3">
    <source>
        <dbReference type="Google" id="ProtNLM"/>
    </source>
</evidence>
<accession>A0A1W1YKA2</accession>
<organism evidence="1 2">
    <name type="scientific">Fulvimarina manganoxydans</name>
    <dbReference type="NCBI Taxonomy" id="937218"/>
    <lineage>
        <taxon>Bacteria</taxon>
        <taxon>Pseudomonadati</taxon>
        <taxon>Pseudomonadota</taxon>
        <taxon>Alphaproteobacteria</taxon>
        <taxon>Hyphomicrobiales</taxon>
        <taxon>Aurantimonadaceae</taxon>
        <taxon>Fulvimarina</taxon>
    </lineage>
</organism>
<keyword evidence="2" id="KW-1185">Reference proteome</keyword>
<dbReference type="InterPro" id="IPR024524">
    <property type="entry name" value="DUF3800"/>
</dbReference>
<evidence type="ECO:0000313" key="2">
    <source>
        <dbReference type="Proteomes" id="UP000192656"/>
    </source>
</evidence>
<evidence type="ECO:0000313" key="1">
    <source>
        <dbReference type="EMBL" id="SMC36552.1"/>
    </source>
</evidence>
<proteinExistence type="predicted"/>
<dbReference type="Proteomes" id="UP000192656">
    <property type="component" value="Unassembled WGS sequence"/>
</dbReference>
<reference evidence="1 2" key="1">
    <citation type="submission" date="2017-04" db="EMBL/GenBank/DDBJ databases">
        <authorList>
            <person name="Afonso C.L."/>
            <person name="Miller P.J."/>
            <person name="Scott M.A."/>
            <person name="Spackman E."/>
            <person name="Goraichik I."/>
            <person name="Dimitrov K.M."/>
            <person name="Suarez D.L."/>
            <person name="Swayne D.E."/>
        </authorList>
    </citation>
    <scope>NUCLEOTIDE SEQUENCE [LARGE SCALE GENOMIC DNA]</scope>
    <source>
        <strain evidence="1 2">CGMCC 1.10972</strain>
    </source>
</reference>
<name>A0A1W1YKA2_9HYPH</name>
<dbReference type="RefSeq" id="WP_210190463.1">
    <property type="nucleotide sequence ID" value="NZ_FWXR01000001.1"/>
</dbReference>
<dbReference type="AlphaFoldDB" id="A0A1W1YKA2"/>
<dbReference type="STRING" id="937218.SAMN06297251_101400"/>
<sequence length="275" mass="31725">MNFVVYLDEFGHIGPFISRAHSHYNESPVFGLAGLVLPVEQVRHFGTWFFQRKQELLAWEIERAQKHPALWEKKGSSLYTLNNVEKYSELRKFTNRFMNKIENVGGYVFYVGVEKTSSPEQHDANALYVSILREAIKRLDQFCEDDIGGDTGFLLVLDEHDQRERLVSAAAQAMYQAGEPRRHLIEPPFQVESHRYQTVQAADWIAGLTGRIAAIWAKPDEYADWLPIRRYFEARLNRAALRSGVRTGGHARFEDGQTDLIVQIAEEIGRTDRQR</sequence>
<dbReference type="EMBL" id="FWXR01000001">
    <property type="protein sequence ID" value="SMC36552.1"/>
    <property type="molecule type" value="Genomic_DNA"/>
</dbReference>
<dbReference type="Pfam" id="PF12686">
    <property type="entry name" value="DUF3800"/>
    <property type="match status" value="1"/>
</dbReference>
<protein>
    <recommendedName>
        <fullName evidence="3">DUF3800 domain-containing protein</fullName>
    </recommendedName>
</protein>